<accession>A0ABM1QTJ9</accession>
<dbReference type="RefSeq" id="XP_019090087.1">
    <property type="nucleotide sequence ID" value="XM_019234542.1"/>
</dbReference>
<keyword evidence="1" id="KW-1185">Reference proteome</keyword>
<protein>
    <submittedName>
        <fullName evidence="2">Defensin-like protein 267</fullName>
    </submittedName>
</protein>
<evidence type="ECO:0000313" key="2">
    <source>
        <dbReference type="RefSeq" id="XP_019090087.1"/>
    </source>
</evidence>
<name>A0ABM1QTJ9_CAMSA</name>
<gene>
    <name evidence="2" type="primary">LOC109128348</name>
</gene>
<sequence>MGFWVAKASERRTRLSEEVRDAIKERGGLCTDYDSCHKICSDCIIRQCIFKQCFCFKCFFPPSQPILRVN</sequence>
<reference evidence="2" key="2">
    <citation type="submission" date="2025-08" db="UniProtKB">
        <authorList>
            <consortium name="RefSeq"/>
        </authorList>
    </citation>
    <scope>IDENTIFICATION</scope>
    <source>
        <tissue evidence="2">Leaf</tissue>
    </source>
</reference>
<organism evidence="1 2">
    <name type="scientific">Camelina sativa</name>
    <name type="common">False flax</name>
    <name type="synonym">Myagrum sativum</name>
    <dbReference type="NCBI Taxonomy" id="90675"/>
    <lineage>
        <taxon>Eukaryota</taxon>
        <taxon>Viridiplantae</taxon>
        <taxon>Streptophyta</taxon>
        <taxon>Embryophyta</taxon>
        <taxon>Tracheophyta</taxon>
        <taxon>Spermatophyta</taxon>
        <taxon>Magnoliopsida</taxon>
        <taxon>eudicotyledons</taxon>
        <taxon>Gunneridae</taxon>
        <taxon>Pentapetalae</taxon>
        <taxon>rosids</taxon>
        <taxon>malvids</taxon>
        <taxon>Brassicales</taxon>
        <taxon>Brassicaceae</taxon>
        <taxon>Camelineae</taxon>
        <taxon>Camelina</taxon>
    </lineage>
</organism>
<proteinExistence type="predicted"/>
<dbReference type="GeneID" id="109128348"/>
<dbReference type="Proteomes" id="UP000694864">
    <property type="component" value="Chromosome 13"/>
</dbReference>
<reference evidence="1" key="1">
    <citation type="journal article" date="2014" name="Nat. Commun.">
        <title>The emerging biofuel crop Camelina sativa retains a highly undifferentiated hexaploid genome structure.</title>
        <authorList>
            <person name="Kagale S."/>
            <person name="Koh C."/>
            <person name="Nixon J."/>
            <person name="Bollina V."/>
            <person name="Clarke W.E."/>
            <person name="Tuteja R."/>
            <person name="Spillane C."/>
            <person name="Robinson S.J."/>
            <person name="Links M.G."/>
            <person name="Clarke C."/>
            <person name="Higgins E.E."/>
            <person name="Huebert T."/>
            <person name="Sharpe A.G."/>
            <person name="Parkin I.A."/>
        </authorList>
    </citation>
    <scope>NUCLEOTIDE SEQUENCE [LARGE SCALE GENOMIC DNA]</scope>
    <source>
        <strain evidence="1">cv. DH55</strain>
    </source>
</reference>
<evidence type="ECO:0000313" key="1">
    <source>
        <dbReference type="Proteomes" id="UP000694864"/>
    </source>
</evidence>